<comment type="caution">
    <text evidence="2">The sequence shown here is derived from an EMBL/GenBank/DDBJ whole genome shotgun (WGS) entry which is preliminary data.</text>
</comment>
<evidence type="ECO:0000256" key="1">
    <source>
        <dbReference type="SAM" id="SignalP"/>
    </source>
</evidence>
<evidence type="ECO:0000313" key="2">
    <source>
        <dbReference type="EMBL" id="CAD2134008.1"/>
    </source>
</evidence>
<dbReference type="Proteomes" id="UP000580250">
    <property type="component" value="Unassembled WGS sequence"/>
</dbReference>
<keyword evidence="1" id="KW-0732">Signal</keyword>
<proteinExistence type="predicted"/>
<accession>A0A6V7TWQ2</accession>
<name>A0A6V7TWQ2_MELEN</name>
<feature type="chain" id="PRO_5028003733" evidence="1">
    <location>
        <begin position="20"/>
        <end position="152"/>
    </location>
</feature>
<evidence type="ECO:0000313" key="3">
    <source>
        <dbReference type="Proteomes" id="UP000580250"/>
    </source>
</evidence>
<feature type="signal peptide" evidence="1">
    <location>
        <begin position="1"/>
        <end position="19"/>
    </location>
</feature>
<dbReference type="EMBL" id="CAJEWN010000014">
    <property type="protein sequence ID" value="CAD2134008.1"/>
    <property type="molecule type" value="Genomic_DNA"/>
</dbReference>
<dbReference type="AlphaFoldDB" id="A0A6V7TWQ2"/>
<organism evidence="2 3">
    <name type="scientific">Meloidogyne enterolobii</name>
    <name type="common">Root-knot nematode worm</name>
    <name type="synonym">Meloidogyne mayaguensis</name>
    <dbReference type="NCBI Taxonomy" id="390850"/>
    <lineage>
        <taxon>Eukaryota</taxon>
        <taxon>Metazoa</taxon>
        <taxon>Ecdysozoa</taxon>
        <taxon>Nematoda</taxon>
        <taxon>Chromadorea</taxon>
        <taxon>Rhabditida</taxon>
        <taxon>Tylenchina</taxon>
        <taxon>Tylenchomorpha</taxon>
        <taxon>Tylenchoidea</taxon>
        <taxon>Meloidogynidae</taxon>
        <taxon>Meloidogyninae</taxon>
        <taxon>Meloidogyne</taxon>
    </lineage>
</organism>
<protein>
    <submittedName>
        <fullName evidence="2">Uncharacterized protein</fullName>
    </submittedName>
</protein>
<gene>
    <name evidence="2" type="ORF">MENT_LOCUS4213</name>
</gene>
<reference evidence="2 3" key="1">
    <citation type="submission" date="2020-08" db="EMBL/GenBank/DDBJ databases">
        <authorList>
            <person name="Koutsovoulos G."/>
            <person name="Danchin GJ E."/>
        </authorList>
    </citation>
    <scope>NUCLEOTIDE SEQUENCE [LARGE SCALE GENOMIC DNA]</scope>
</reference>
<sequence>MRVFETLFHVTILLTFVFGTSIRRSSESFRENVETEQAAQSNANVQPRGGRKSLLPLFEQIIKSFEIVEENKYIKVANENEIVQNLVNFNNEKEDGFNEEFISNFYSELIKAKNIYREALIKQEKYEKNKKSFKNLKNLLFTTKNLSELQGK</sequence>